<dbReference type="PIRSF" id="PIRSF001013">
    <property type="entry name" value="Barnase"/>
    <property type="match status" value="1"/>
</dbReference>
<reference evidence="9" key="1">
    <citation type="journal article" date="2021" name="PeerJ">
        <title>Extensive microbial diversity within the chicken gut microbiome revealed by metagenomics and culture.</title>
        <authorList>
            <person name="Gilroy R."/>
            <person name="Ravi A."/>
            <person name="Getino M."/>
            <person name="Pursley I."/>
            <person name="Horton D.L."/>
            <person name="Alikhan N.F."/>
            <person name="Baker D."/>
            <person name="Gharbi K."/>
            <person name="Hall N."/>
            <person name="Watson M."/>
            <person name="Adriaenssens E.M."/>
            <person name="Foster-Nyarko E."/>
            <person name="Jarju S."/>
            <person name="Secka A."/>
            <person name="Antonio M."/>
            <person name="Oren A."/>
            <person name="Chaudhuri R.R."/>
            <person name="La Ragione R."/>
            <person name="Hildebrand F."/>
            <person name="Pallen M.J."/>
        </authorList>
    </citation>
    <scope>NUCLEOTIDE SEQUENCE</scope>
    <source>
        <strain evidence="9">CHK171-505</strain>
    </source>
</reference>
<comment type="similarity">
    <text evidence="2 7">Belongs to the ribonuclease N1/T1 family.</text>
</comment>
<dbReference type="GO" id="GO:0003723">
    <property type="term" value="F:RNA binding"/>
    <property type="evidence" value="ECO:0007669"/>
    <property type="project" value="UniProtKB-UniRule"/>
</dbReference>
<dbReference type="InterPro" id="IPR001887">
    <property type="entry name" value="Barnase"/>
</dbReference>
<dbReference type="SUPFAM" id="SSF53933">
    <property type="entry name" value="Microbial ribonucleases"/>
    <property type="match status" value="1"/>
</dbReference>
<dbReference type="PRINTS" id="PR00117">
    <property type="entry name" value="BARNASE"/>
</dbReference>
<keyword evidence="5 7" id="KW-0540">Nuclease</keyword>
<dbReference type="Pfam" id="PF00545">
    <property type="entry name" value="Ribonuclease"/>
    <property type="match status" value="1"/>
</dbReference>
<feature type="chain" id="PRO_5039776584" description="Ribonuclease" evidence="7">
    <location>
        <begin position="26"/>
        <end position="163"/>
    </location>
</feature>
<evidence type="ECO:0000256" key="5">
    <source>
        <dbReference type="ARBA" id="ARBA00022722"/>
    </source>
</evidence>
<dbReference type="EMBL" id="DWYW01000035">
    <property type="protein sequence ID" value="HJA89492.1"/>
    <property type="molecule type" value="Genomic_DNA"/>
</dbReference>
<name>A0A9D2HZI3_9LACT</name>
<dbReference type="GO" id="GO:0016787">
    <property type="term" value="F:hydrolase activity"/>
    <property type="evidence" value="ECO:0007669"/>
    <property type="project" value="UniProtKB-KW"/>
</dbReference>
<feature type="signal peptide" evidence="7">
    <location>
        <begin position="1"/>
        <end position="25"/>
    </location>
</feature>
<dbReference type="Gene3D" id="3.10.450.30">
    <property type="entry name" value="Microbial ribonucleases"/>
    <property type="match status" value="1"/>
</dbReference>
<proteinExistence type="inferred from homology"/>
<evidence type="ECO:0000313" key="9">
    <source>
        <dbReference type="EMBL" id="HJA89492.1"/>
    </source>
</evidence>
<evidence type="ECO:0000256" key="4">
    <source>
        <dbReference type="ARBA" id="ARBA00022525"/>
    </source>
</evidence>
<dbReference type="InterPro" id="IPR016191">
    <property type="entry name" value="Ribonuclease/ribotoxin"/>
</dbReference>
<evidence type="ECO:0000256" key="8">
    <source>
        <dbReference type="PIRSR" id="PIRSR001013-1"/>
    </source>
</evidence>
<keyword evidence="4 7" id="KW-0964">Secreted</keyword>
<dbReference type="GO" id="GO:0004521">
    <property type="term" value="F:RNA endonuclease activity"/>
    <property type="evidence" value="ECO:0007669"/>
    <property type="project" value="UniProtKB-UniRule"/>
</dbReference>
<evidence type="ECO:0000256" key="2">
    <source>
        <dbReference type="ARBA" id="ARBA00009006"/>
    </source>
</evidence>
<reference evidence="9" key="2">
    <citation type="submission" date="2021-04" db="EMBL/GenBank/DDBJ databases">
        <authorList>
            <person name="Gilroy R."/>
        </authorList>
    </citation>
    <scope>NUCLEOTIDE SEQUENCE</scope>
    <source>
        <strain evidence="9">CHK171-505</strain>
    </source>
</reference>
<comment type="caution">
    <text evidence="9">The sequence shown here is derived from an EMBL/GenBank/DDBJ whole genome shotgun (WGS) entry which is preliminary data.</text>
</comment>
<dbReference type="PROSITE" id="PS51257">
    <property type="entry name" value="PROKAR_LIPOPROTEIN"/>
    <property type="match status" value="1"/>
</dbReference>
<evidence type="ECO:0000256" key="7">
    <source>
        <dbReference type="PIRNR" id="PIRNR001013"/>
    </source>
</evidence>
<evidence type="ECO:0000313" key="10">
    <source>
        <dbReference type="Proteomes" id="UP000886856"/>
    </source>
</evidence>
<feature type="active site" description="Proton donor" evidence="8">
    <location>
        <position position="152"/>
    </location>
</feature>
<dbReference type="InterPro" id="IPR000026">
    <property type="entry name" value="N1-like"/>
</dbReference>
<evidence type="ECO:0000256" key="6">
    <source>
        <dbReference type="ARBA" id="ARBA00022801"/>
    </source>
</evidence>
<keyword evidence="7" id="KW-0732">Signal</keyword>
<dbReference type="Proteomes" id="UP000886856">
    <property type="component" value="Unassembled WGS sequence"/>
</dbReference>
<keyword evidence="7" id="KW-0255">Endonuclease</keyword>
<feature type="active site" description="Proton acceptor" evidence="8">
    <location>
        <position position="123"/>
    </location>
</feature>
<dbReference type="GO" id="GO:0005576">
    <property type="term" value="C:extracellular region"/>
    <property type="evidence" value="ECO:0007669"/>
    <property type="project" value="UniProtKB-SubCell"/>
</dbReference>
<organism evidence="9 10">
    <name type="scientific">Candidatus Jeotgalibaca merdavium</name>
    <dbReference type="NCBI Taxonomy" id="2838627"/>
    <lineage>
        <taxon>Bacteria</taxon>
        <taxon>Bacillati</taxon>
        <taxon>Bacillota</taxon>
        <taxon>Bacilli</taxon>
        <taxon>Lactobacillales</taxon>
        <taxon>Carnobacteriaceae</taxon>
        <taxon>Jeotgalibaca</taxon>
    </lineage>
</organism>
<dbReference type="EC" id="3.1.27.-" evidence="7"/>
<sequence>MKMLAIVKKWLSKSSLLFLMVGLLAACTTVDFEQLVSPLEDNQTEVGVIEGEWYSSKDEVTDYLITYDELPPNYLTKSEARELGWDNAKGNLWEVADGMSIGGDYFGNYEGLLPDESDRDYYEADIDYEGGYRNAKRLIFSNDGLIYYTDDHYKSFEHLYGEE</sequence>
<dbReference type="AlphaFoldDB" id="A0A9D2HZI3"/>
<keyword evidence="6 7" id="KW-0378">Hydrolase</keyword>
<evidence type="ECO:0000256" key="1">
    <source>
        <dbReference type="ARBA" id="ARBA00004613"/>
    </source>
</evidence>
<gene>
    <name evidence="9" type="ORF">H9948_01765</name>
</gene>
<protein>
    <recommendedName>
        <fullName evidence="3 7">Ribonuclease</fullName>
        <ecNumber evidence="7">3.1.27.-</ecNumber>
    </recommendedName>
</protein>
<comment type="subcellular location">
    <subcellularLocation>
        <location evidence="1 7">Secreted</location>
    </subcellularLocation>
</comment>
<accession>A0A9D2HZI3</accession>
<evidence type="ECO:0000256" key="3">
    <source>
        <dbReference type="ARBA" id="ARBA00022214"/>
    </source>
</evidence>